<dbReference type="PROSITE" id="PS01029">
    <property type="entry name" value="DEHYDROQUINASE_II"/>
    <property type="match status" value="1"/>
</dbReference>
<comment type="subunit">
    <text evidence="3">Homododecamer. Adopts a ring-like structure, composed of an arrangement of two hexameric rings stacked on top of one another.</text>
</comment>
<feature type="site" description="Transition state stabilizer" evidence="3">
    <location>
        <position position="35"/>
    </location>
</feature>
<dbReference type="InterPro" id="IPR036441">
    <property type="entry name" value="DHquinase_II_sf"/>
</dbReference>
<dbReference type="EC" id="4.2.1.10" evidence="3"/>
<comment type="function">
    <text evidence="3">Is involved in the catabolism of quinate. Allows the utilization of quinate as carbon source via the beta-ketoadipate pathway.</text>
</comment>
<evidence type="ECO:0000256" key="1">
    <source>
        <dbReference type="ARBA" id="ARBA00022911"/>
    </source>
</evidence>
<feature type="binding site" evidence="3">
    <location>
        <position position="154"/>
    </location>
    <ligand>
        <name>substrate</name>
    </ligand>
</feature>
<dbReference type="SUPFAM" id="SSF52304">
    <property type="entry name" value="Type II 3-dehydroquinate dehydratase"/>
    <property type="match status" value="1"/>
</dbReference>
<name>A0A0D2C0W2_9EURO</name>
<comment type="catalytic activity">
    <reaction evidence="3">
        <text>3-dehydroquinate = 3-dehydroshikimate + H2O</text>
        <dbReference type="Rhea" id="RHEA:21096"/>
        <dbReference type="ChEBI" id="CHEBI:15377"/>
        <dbReference type="ChEBI" id="CHEBI:16630"/>
        <dbReference type="ChEBI" id="CHEBI:32364"/>
        <dbReference type="EC" id="4.2.1.10"/>
    </reaction>
</comment>
<dbReference type="InterPro" id="IPR001874">
    <property type="entry name" value="DHquinase_II"/>
</dbReference>
<accession>A0A0D2C0W2</accession>
<feature type="binding site" evidence="3">
    <location>
        <position position="130"/>
    </location>
    <ligand>
        <name>substrate</name>
    </ligand>
</feature>
<keyword evidence="2 3" id="KW-0456">Lyase</keyword>
<dbReference type="GO" id="GO:0003855">
    <property type="term" value="F:3-dehydroquinate dehydratase activity"/>
    <property type="evidence" value="ECO:0007669"/>
    <property type="project" value="UniProtKB-UniRule"/>
</dbReference>
<gene>
    <name evidence="3" type="primary">qutE</name>
    <name evidence="5" type="ORF">PV07_10616</name>
</gene>
<evidence type="ECO:0000256" key="2">
    <source>
        <dbReference type="ARBA" id="ARBA00023239"/>
    </source>
</evidence>
<dbReference type="CDD" id="cd00466">
    <property type="entry name" value="DHQase_II"/>
    <property type="match status" value="1"/>
</dbReference>
<dbReference type="InterPro" id="IPR018509">
    <property type="entry name" value="DHquinase_II_CS"/>
</dbReference>
<dbReference type="HAMAP" id="MF_00169">
    <property type="entry name" value="AroQ"/>
    <property type="match status" value="1"/>
</dbReference>
<feature type="region of interest" description="Disordered" evidence="4">
    <location>
        <begin position="85"/>
        <end position="109"/>
    </location>
</feature>
<dbReference type="AlphaFoldDB" id="A0A0D2C0W2"/>
<keyword evidence="1 3" id="KW-0672">Quinate metabolism</keyword>
<proteinExistence type="inferred from homology"/>
<protein>
    <recommendedName>
        <fullName evidence="3">Catabolic 3-dehydroquinase</fullName>
        <shortName evidence="3">cDHQase</shortName>
        <ecNumber evidence="3">4.2.1.10</ecNumber>
    </recommendedName>
    <alternativeName>
        <fullName evidence="3">3-dehydroquinate dehydratase</fullName>
    </alternativeName>
</protein>
<dbReference type="Proteomes" id="UP000054466">
    <property type="component" value="Unassembled WGS sequence"/>
</dbReference>
<evidence type="ECO:0000313" key="6">
    <source>
        <dbReference type="Proteomes" id="UP000054466"/>
    </source>
</evidence>
<keyword evidence="6" id="KW-1185">Reference proteome</keyword>
<feature type="compositionally biased region" description="Low complexity" evidence="4">
    <location>
        <begin position="89"/>
        <end position="107"/>
    </location>
</feature>
<comment type="similarity">
    <text evidence="3">Belongs to the type-II 3-dehydroquinase family.</text>
</comment>
<reference evidence="5 6" key="1">
    <citation type="submission" date="2015-01" db="EMBL/GenBank/DDBJ databases">
        <title>The Genome Sequence of Cladophialophora immunda CBS83496.</title>
        <authorList>
            <consortium name="The Broad Institute Genomics Platform"/>
            <person name="Cuomo C."/>
            <person name="de Hoog S."/>
            <person name="Gorbushina A."/>
            <person name="Stielow B."/>
            <person name="Teixiera M."/>
            <person name="Abouelleil A."/>
            <person name="Chapman S.B."/>
            <person name="Priest M."/>
            <person name="Young S.K."/>
            <person name="Wortman J."/>
            <person name="Nusbaum C."/>
            <person name="Birren B."/>
        </authorList>
    </citation>
    <scope>NUCLEOTIDE SEQUENCE [LARGE SCALE GENOMIC DNA]</scope>
    <source>
        <strain evidence="5 6">CBS 83496</strain>
    </source>
</reference>
<dbReference type="UniPathway" id="UPA00088">
    <property type="reaction ID" value="UER00178"/>
</dbReference>
<feature type="binding site" evidence="3">
    <location>
        <begin position="144"/>
        <end position="145"/>
    </location>
    <ligand>
        <name>substrate</name>
    </ligand>
</feature>
<dbReference type="RefSeq" id="XP_016245154.1">
    <property type="nucleotide sequence ID" value="XM_016397963.1"/>
</dbReference>
<dbReference type="OrthoDB" id="8191625at2759"/>
<evidence type="ECO:0000256" key="4">
    <source>
        <dbReference type="SAM" id="MobiDB-lite"/>
    </source>
</evidence>
<feature type="binding site" evidence="3">
    <location>
        <position position="117"/>
    </location>
    <ligand>
        <name>substrate</name>
    </ligand>
</feature>
<sequence length="232" mass="25191">MSGTNTTNVPTSLPARPKRKLLLINGPNLNLLGTREPHIYGSTTLSDVVTSIVARGQRLEIEVVAFQSNHEGQIVDFIQSHFTPPPVPTSASTQSTLPSATTTTTTPRRTRTGVIINPAAFTHTSVAIRDALLATALPFVEVHVSNIHAREPWRTHSYFSDQAVGVLLGLGVYGYTAALEFWAQRWDKEDADEGFETTGEVEGEVRAVEGGEGGEREDRVQEKGWTVALTSV</sequence>
<dbReference type="GO" id="GO:0046279">
    <property type="term" value="P:3,4-dihydroxybenzoate biosynthetic process"/>
    <property type="evidence" value="ECO:0007669"/>
    <property type="project" value="UniProtKB-UniRule"/>
</dbReference>
<dbReference type="STRING" id="569365.A0A0D2C0W2"/>
<dbReference type="EMBL" id="KN847045">
    <property type="protein sequence ID" value="KIW24938.1"/>
    <property type="molecule type" value="Genomic_DNA"/>
</dbReference>
<dbReference type="PANTHER" id="PTHR21272">
    <property type="entry name" value="CATABOLIC 3-DEHYDROQUINASE"/>
    <property type="match status" value="1"/>
</dbReference>
<dbReference type="PANTHER" id="PTHR21272:SF3">
    <property type="entry name" value="CATABOLIC 3-DEHYDROQUINASE"/>
    <property type="match status" value="1"/>
</dbReference>
<dbReference type="Pfam" id="PF01220">
    <property type="entry name" value="DHquinase_II"/>
    <property type="match status" value="1"/>
</dbReference>
<organism evidence="5 6">
    <name type="scientific">Cladophialophora immunda</name>
    <dbReference type="NCBI Taxonomy" id="569365"/>
    <lineage>
        <taxon>Eukaryota</taxon>
        <taxon>Fungi</taxon>
        <taxon>Dikarya</taxon>
        <taxon>Ascomycota</taxon>
        <taxon>Pezizomycotina</taxon>
        <taxon>Eurotiomycetes</taxon>
        <taxon>Chaetothyriomycetidae</taxon>
        <taxon>Chaetothyriales</taxon>
        <taxon>Herpotrichiellaceae</taxon>
        <taxon>Cladophialophora</taxon>
    </lineage>
</organism>
<evidence type="ECO:0000256" key="3">
    <source>
        <dbReference type="HAMAP-Rule" id="MF_03136"/>
    </source>
</evidence>
<dbReference type="GeneID" id="27349810"/>
<dbReference type="GO" id="GO:0019631">
    <property type="term" value="P:quinate catabolic process"/>
    <property type="evidence" value="ECO:0007669"/>
    <property type="project" value="TreeGrafter"/>
</dbReference>
<dbReference type="HOGENOM" id="CLU_090968_1_0_1"/>
<dbReference type="Gene3D" id="3.40.50.9100">
    <property type="entry name" value="Dehydroquinase, class II"/>
    <property type="match status" value="1"/>
</dbReference>
<feature type="active site" description="Proton acceptor" evidence="3">
    <location>
        <position position="40"/>
    </location>
</feature>
<dbReference type="VEuPathDB" id="FungiDB:PV07_10616"/>
<feature type="binding site" evidence="3">
    <location>
        <position position="123"/>
    </location>
    <ligand>
        <name>substrate</name>
    </ligand>
</feature>
<comment type="pathway">
    <text evidence="3">Aromatic compound metabolism; 3,4-dihydroxybenzoate biosynthesis; 3,4-dihydroxybenzoate from 3-dehydroquinate: step 1/2.</text>
</comment>
<feature type="active site" description="Proton donor" evidence="3">
    <location>
        <position position="143"/>
    </location>
</feature>
<evidence type="ECO:0000313" key="5">
    <source>
        <dbReference type="EMBL" id="KIW24938.1"/>
    </source>
</evidence>